<dbReference type="SUPFAM" id="SSF52172">
    <property type="entry name" value="CheY-like"/>
    <property type="match status" value="1"/>
</dbReference>
<evidence type="ECO:0000259" key="2">
    <source>
        <dbReference type="SMART" id="SM00850"/>
    </source>
</evidence>
<accession>A0ABN6HSU4</accession>
<protein>
    <submittedName>
        <fullName evidence="3">DNA-binding response regulator</fullName>
    </submittedName>
</protein>
<evidence type="ECO:0000313" key="4">
    <source>
        <dbReference type="Proteomes" id="UP000825258"/>
    </source>
</evidence>
<dbReference type="SMART" id="SM00850">
    <property type="entry name" value="LytTR"/>
    <property type="match status" value="1"/>
</dbReference>
<dbReference type="PANTHER" id="PTHR37299">
    <property type="entry name" value="TRANSCRIPTIONAL REGULATOR-RELATED"/>
    <property type="match status" value="1"/>
</dbReference>
<evidence type="ECO:0000313" key="3">
    <source>
        <dbReference type="EMBL" id="BCY27618.1"/>
    </source>
</evidence>
<dbReference type="Proteomes" id="UP000825258">
    <property type="component" value="Chromosome"/>
</dbReference>
<dbReference type="Gene3D" id="2.40.50.1020">
    <property type="entry name" value="LytTr DNA-binding domain"/>
    <property type="match status" value="1"/>
</dbReference>
<reference evidence="3 4" key="1">
    <citation type="submission" date="2021-06" db="EMBL/GenBank/DDBJ databases">
        <title>Whole genome sequences of Flavobacterium sp. KK2020170 and assembly.</title>
        <authorList>
            <person name="Kitahara K."/>
            <person name="Miyoshi S."/>
            <person name="Uesaka K."/>
        </authorList>
    </citation>
    <scope>NUCLEOTIDE SEQUENCE [LARGE SCALE GENOMIC DNA]</scope>
    <source>
        <strain evidence="3 4">KK2020170</strain>
    </source>
</reference>
<gene>
    <name evidence="3" type="ORF">KK2020170_04860</name>
</gene>
<feature type="domain" description="Response regulatory" evidence="1">
    <location>
        <begin position="5"/>
        <end position="115"/>
    </location>
</feature>
<feature type="domain" description="HTH LytTR-type" evidence="2">
    <location>
        <begin position="133"/>
        <end position="216"/>
    </location>
</feature>
<dbReference type="SMART" id="SM00448">
    <property type="entry name" value="REC"/>
    <property type="match status" value="1"/>
</dbReference>
<dbReference type="RefSeq" id="WP_221259228.1">
    <property type="nucleotide sequence ID" value="NZ_AP024749.1"/>
</dbReference>
<sequence>MSLNTKILIVEDEILIADFIADFLKMKGFSDIEMAHKPEVAVKFFQSFEPEIVLMDINLNGENAGIELAKNTNKNASIIFLTGQNDEVLMNKALATNPETYLTKPIKEDDLMAAIKLVLLKKQLNIISIKDGYDYIKINHDDILFIKSDNNYIDIQTTSKKYSIRQSLEGFLEEIANSNFFRVHRSYIVNGSKIQKKTKSSLFIENHEIPFSKKYDFSF</sequence>
<evidence type="ECO:0000259" key="1">
    <source>
        <dbReference type="SMART" id="SM00448"/>
    </source>
</evidence>
<name>A0ABN6HSU4_9FLAO</name>
<dbReference type="GO" id="GO:0003677">
    <property type="term" value="F:DNA binding"/>
    <property type="evidence" value="ECO:0007669"/>
    <property type="project" value="UniProtKB-KW"/>
</dbReference>
<organism evidence="3 4">
    <name type="scientific">Flavobacterium okayamense</name>
    <dbReference type="NCBI Taxonomy" id="2830782"/>
    <lineage>
        <taxon>Bacteria</taxon>
        <taxon>Pseudomonadati</taxon>
        <taxon>Bacteroidota</taxon>
        <taxon>Flavobacteriia</taxon>
        <taxon>Flavobacteriales</taxon>
        <taxon>Flavobacteriaceae</taxon>
        <taxon>Flavobacterium</taxon>
    </lineage>
</organism>
<keyword evidence="4" id="KW-1185">Reference proteome</keyword>
<dbReference type="Gene3D" id="3.40.50.2300">
    <property type="match status" value="1"/>
</dbReference>
<dbReference type="EMBL" id="AP024749">
    <property type="protein sequence ID" value="BCY27618.1"/>
    <property type="molecule type" value="Genomic_DNA"/>
</dbReference>
<dbReference type="InterPro" id="IPR001789">
    <property type="entry name" value="Sig_transdc_resp-reg_receiver"/>
</dbReference>
<proteinExistence type="predicted"/>
<dbReference type="InterPro" id="IPR007492">
    <property type="entry name" value="LytTR_DNA-bd_dom"/>
</dbReference>
<dbReference type="Pfam" id="PF00072">
    <property type="entry name" value="Response_reg"/>
    <property type="match status" value="1"/>
</dbReference>
<keyword evidence="3" id="KW-0238">DNA-binding</keyword>
<dbReference type="InterPro" id="IPR046947">
    <property type="entry name" value="LytR-like"/>
</dbReference>
<dbReference type="PANTHER" id="PTHR37299:SF1">
    <property type="entry name" value="STAGE 0 SPORULATION PROTEIN A HOMOLOG"/>
    <property type="match status" value="1"/>
</dbReference>
<dbReference type="InterPro" id="IPR011006">
    <property type="entry name" value="CheY-like_superfamily"/>
</dbReference>
<dbReference type="Pfam" id="PF04397">
    <property type="entry name" value="LytTR"/>
    <property type="match status" value="1"/>
</dbReference>